<evidence type="ECO:0000256" key="10">
    <source>
        <dbReference type="SAM" id="Phobius"/>
    </source>
</evidence>
<keyword evidence="4 10" id="KW-1133">Transmembrane helix</keyword>
<evidence type="ECO:0000256" key="7">
    <source>
        <dbReference type="ARBA" id="ARBA00023170"/>
    </source>
</evidence>
<keyword evidence="13" id="KW-1185">Reference proteome</keyword>
<dbReference type="GO" id="GO:0004930">
    <property type="term" value="F:G protein-coupled receptor activity"/>
    <property type="evidence" value="ECO:0007669"/>
    <property type="project" value="UniProtKB-KW"/>
</dbReference>
<keyword evidence="5" id="KW-0297">G-protein coupled receptor</keyword>
<reference evidence="12" key="2">
    <citation type="submission" date="2023-05" db="EMBL/GenBank/DDBJ databases">
        <authorList>
            <person name="Fouks B."/>
        </authorList>
    </citation>
    <scope>NUCLEOTIDE SEQUENCE</scope>
    <source>
        <strain evidence="12">Stay&amp;Tobe</strain>
        <tissue evidence="12">Testes</tissue>
    </source>
</reference>
<feature type="transmembrane region" description="Helical" evidence="10">
    <location>
        <begin position="306"/>
        <end position="330"/>
    </location>
</feature>
<feature type="transmembrane region" description="Helical" evidence="10">
    <location>
        <begin position="552"/>
        <end position="575"/>
    </location>
</feature>
<reference evidence="12" key="1">
    <citation type="journal article" date="2023" name="IScience">
        <title>Live-bearing cockroach genome reveals convergent evolutionary mechanisms linked to viviparity in insects and beyond.</title>
        <authorList>
            <person name="Fouks B."/>
            <person name="Harrison M.C."/>
            <person name="Mikhailova A.A."/>
            <person name="Marchal E."/>
            <person name="English S."/>
            <person name="Carruthers M."/>
            <person name="Jennings E.C."/>
            <person name="Chiamaka E.L."/>
            <person name="Frigard R.A."/>
            <person name="Pippel M."/>
            <person name="Attardo G.M."/>
            <person name="Benoit J.B."/>
            <person name="Bornberg-Bauer E."/>
            <person name="Tobe S.S."/>
        </authorList>
    </citation>
    <scope>NUCLEOTIDE SEQUENCE</scope>
    <source>
        <strain evidence="12">Stay&amp;Tobe</strain>
    </source>
</reference>
<dbReference type="Pfam" id="PF00001">
    <property type="entry name" value="7tm_1"/>
    <property type="match status" value="1"/>
</dbReference>
<dbReference type="Gene3D" id="1.20.1070.10">
    <property type="entry name" value="Rhodopsin 7-helix transmembrane proteins"/>
    <property type="match status" value="1"/>
</dbReference>
<evidence type="ECO:0000256" key="3">
    <source>
        <dbReference type="ARBA" id="ARBA00022692"/>
    </source>
</evidence>
<dbReference type="PANTHER" id="PTHR45695:SF9">
    <property type="entry name" value="LEUCOKININ RECEPTOR"/>
    <property type="match status" value="1"/>
</dbReference>
<comment type="caution">
    <text evidence="12">The sequence shown here is derived from an EMBL/GenBank/DDBJ whole genome shotgun (WGS) entry which is preliminary data.</text>
</comment>
<feature type="transmembrane region" description="Helical" evidence="10">
    <location>
        <begin position="342"/>
        <end position="363"/>
    </location>
</feature>
<accession>A0AAD7ZY13</accession>
<keyword evidence="7" id="KW-0675">Receptor</keyword>
<evidence type="ECO:0000256" key="1">
    <source>
        <dbReference type="ARBA" id="ARBA00004141"/>
    </source>
</evidence>
<evidence type="ECO:0000256" key="8">
    <source>
        <dbReference type="ARBA" id="ARBA00023224"/>
    </source>
</evidence>
<gene>
    <name evidence="12" type="ORF">L9F63_018152</name>
</gene>
<evidence type="ECO:0000256" key="4">
    <source>
        <dbReference type="ARBA" id="ARBA00022989"/>
    </source>
</evidence>
<keyword evidence="3 10" id="KW-0812">Transmembrane</keyword>
<evidence type="ECO:0000313" key="13">
    <source>
        <dbReference type="Proteomes" id="UP001233999"/>
    </source>
</evidence>
<evidence type="ECO:0000313" key="12">
    <source>
        <dbReference type="EMBL" id="KAJ9588496.1"/>
    </source>
</evidence>
<evidence type="ECO:0000256" key="9">
    <source>
        <dbReference type="SAM" id="MobiDB-lite"/>
    </source>
</evidence>
<protein>
    <recommendedName>
        <fullName evidence="11">G-protein coupled receptors family 1 profile domain-containing protein</fullName>
    </recommendedName>
</protein>
<dbReference type="CDD" id="cd00637">
    <property type="entry name" value="7tm_classA_rhodopsin-like"/>
    <property type="match status" value="1"/>
</dbReference>
<dbReference type="PRINTS" id="PR00237">
    <property type="entry name" value="GPCRRHODOPSN"/>
</dbReference>
<dbReference type="PROSITE" id="PS50262">
    <property type="entry name" value="G_PROTEIN_RECEP_F1_2"/>
    <property type="match status" value="1"/>
</dbReference>
<proteinExistence type="inferred from homology"/>
<dbReference type="InterPro" id="IPR000276">
    <property type="entry name" value="GPCR_Rhodpsn"/>
</dbReference>
<dbReference type="SUPFAM" id="SSF81321">
    <property type="entry name" value="Family A G protein-coupled receptor-like"/>
    <property type="match status" value="1"/>
</dbReference>
<name>A0AAD7ZY13_DIPPU</name>
<sequence>MFTITSPLDDDVKSSIKSTTPSGTISLSTNNQFLQTRTNNQSSSEIQINMFNSINNPSSNDEYKTYTSSLEVKTNYSQFDSSEETGFTTTDETIFEAESILQELMDELFLLEIEHNCSVKTFVETTKLEDGEKAINITREHLNALQKVVNKLKKVNEDSYVDEHIKNITYIHKYEMMIKEKQNILYALENLRELGMNISVFIDLLYKFKDHYEIYIHRYYDTELLLDLVNGRKQQIQILRECIMSIKELRNYINKNKLENKFKSKSMEWLLDTVTWRKLLETLKKNLIHEEHLLNTHKIFDFFKNVVAPVVMTIVFAVGIFGNGLLLTIFTRHDDMRTAPNLMLINLAFGEFLSLCFSIPTAYLYNLTAYGESFPLACKICAFFRFQGIAISAYSLIGLSIQRYLILSNSSEIRGFKTKGKIKSILIIWIFGSCISIPNTIFAGEKNGYCFADSSIEHRRLTTIWNVITLSMVPVLLNTIFSSITVTKLKDTVNQMPGEDIGQGRVKQARKLTSKTILTLTVLFACCYIPYFFSMFIYTWLNLSVEVLAYRYVLFISYLLIFVNSCLNPIALYIMSQKYRHYFNKYLVCLKLKNNAVVESAVGSTSLETQL</sequence>
<keyword evidence="6 10" id="KW-0472">Membrane</keyword>
<keyword evidence="8" id="KW-0807">Transducer</keyword>
<dbReference type="InterPro" id="IPR017452">
    <property type="entry name" value="GPCR_Rhodpsn_7TM"/>
</dbReference>
<feature type="domain" description="G-protein coupled receptors family 1 profile" evidence="11">
    <location>
        <begin position="322"/>
        <end position="572"/>
    </location>
</feature>
<feature type="transmembrane region" description="Helical" evidence="10">
    <location>
        <begin position="383"/>
        <end position="405"/>
    </location>
</feature>
<evidence type="ECO:0000256" key="2">
    <source>
        <dbReference type="ARBA" id="ARBA00010663"/>
    </source>
</evidence>
<dbReference type="PANTHER" id="PTHR45695">
    <property type="entry name" value="LEUCOKININ RECEPTOR-RELATED"/>
    <property type="match status" value="1"/>
</dbReference>
<dbReference type="Proteomes" id="UP001233999">
    <property type="component" value="Unassembled WGS sequence"/>
</dbReference>
<dbReference type="AlphaFoldDB" id="A0AAD7ZY13"/>
<feature type="region of interest" description="Disordered" evidence="9">
    <location>
        <begin position="1"/>
        <end position="23"/>
    </location>
</feature>
<organism evidence="12 13">
    <name type="scientific">Diploptera punctata</name>
    <name type="common">Pacific beetle cockroach</name>
    <dbReference type="NCBI Taxonomy" id="6984"/>
    <lineage>
        <taxon>Eukaryota</taxon>
        <taxon>Metazoa</taxon>
        <taxon>Ecdysozoa</taxon>
        <taxon>Arthropoda</taxon>
        <taxon>Hexapoda</taxon>
        <taxon>Insecta</taxon>
        <taxon>Pterygota</taxon>
        <taxon>Neoptera</taxon>
        <taxon>Polyneoptera</taxon>
        <taxon>Dictyoptera</taxon>
        <taxon>Blattodea</taxon>
        <taxon>Blaberoidea</taxon>
        <taxon>Blaberidae</taxon>
        <taxon>Diplopterinae</taxon>
        <taxon>Diploptera</taxon>
    </lineage>
</organism>
<feature type="transmembrane region" description="Helical" evidence="10">
    <location>
        <begin position="464"/>
        <end position="486"/>
    </location>
</feature>
<comment type="subcellular location">
    <subcellularLocation>
        <location evidence="1">Membrane</location>
        <topology evidence="1">Multi-pass membrane protein</topology>
    </subcellularLocation>
</comment>
<comment type="similarity">
    <text evidence="2">Belongs to the G-protein coupled receptor 1 family.</text>
</comment>
<dbReference type="GO" id="GO:0005886">
    <property type="term" value="C:plasma membrane"/>
    <property type="evidence" value="ECO:0007669"/>
    <property type="project" value="TreeGrafter"/>
</dbReference>
<feature type="transmembrane region" description="Helical" evidence="10">
    <location>
        <begin position="517"/>
        <end position="540"/>
    </location>
</feature>
<evidence type="ECO:0000256" key="6">
    <source>
        <dbReference type="ARBA" id="ARBA00023136"/>
    </source>
</evidence>
<evidence type="ECO:0000256" key="5">
    <source>
        <dbReference type="ARBA" id="ARBA00023040"/>
    </source>
</evidence>
<evidence type="ECO:0000259" key="11">
    <source>
        <dbReference type="PROSITE" id="PS50262"/>
    </source>
</evidence>
<feature type="transmembrane region" description="Helical" evidence="10">
    <location>
        <begin position="426"/>
        <end position="444"/>
    </location>
</feature>
<dbReference type="EMBL" id="JASPKZ010005677">
    <property type="protein sequence ID" value="KAJ9588496.1"/>
    <property type="molecule type" value="Genomic_DNA"/>
</dbReference>